<comment type="catalytic activity">
    <reaction evidence="1 9">
        <text>2 a quinol + O2 = 2 a quinone + 2 H2O</text>
        <dbReference type="Rhea" id="RHEA:55376"/>
        <dbReference type="ChEBI" id="CHEBI:15377"/>
        <dbReference type="ChEBI" id="CHEBI:15379"/>
        <dbReference type="ChEBI" id="CHEBI:24646"/>
        <dbReference type="ChEBI" id="CHEBI:132124"/>
    </reaction>
</comment>
<evidence type="ECO:0000256" key="8">
    <source>
        <dbReference type="ARBA" id="ARBA00023136"/>
    </source>
</evidence>
<gene>
    <name evidence="10" type="primary">qoxD</name>
    <name evidence="10" type="ORF">IMZ08_21005</name>
</gene>
<dbReference type="NCBIfam" id="TIGR02901">
    <property type="entry name" value="QoxD"/>
    <property type="match status" value="1"/>
</dbReference>
<dbReference type="EC" id="1.10.3.-" evidence="9"/>
<comment type="caution">
    <text evidence="10">The sequence shown here is derived from an EMBL/GenBank/DDBJ whole genome shotgun (WGS) entry which is preliminary data.</text>
</comment>
<sequence>MATKTMRGFPIAHVVGFLASLILTVIAAAVALKTNLSFNVVMWIIGSLAIIQAGLQLFMFMHVNEGEDKKAQIINIVYGIFIALVIVLGTIWVMTAGHAAH</sequence>
<dbReference type="EMBL" id="JADCLJ010000025">
    <property type="protein sequence ID" value="MBE4910520.1"/>
    <property type="molecule type" value="Genomic_DNA"/>
</dbReference>
<dbReference type="InterPro" id="IPR014250">
    <property type="entry name" value="QoxD"/>
</dbReference>
<feature type="transmembrane region" description="Helical" evidence="9">
    <location>
        <begin position="38"/>
        <end position="61"/>
    </location>
</feature>
<evidence type="ECO:0000256" key="9">
    <source>
        <dbReference type="RuleBase" id="RU367153"/>
    </source>
</evidence>
<keyword evidence="6 9" id="KW-1133">Transmembrane helix</keyword>
<evidence type="ECO:0000256" key="1">
    <source>
        <dbReference type="ARBA" id="ARBA00000725"/>
    </source>
</evidence>
<feature type="transmembrane region" description="Helical" evidence="9">
    <location>
        <begin position="73"/>
        <end position="94"/>
    </location>
</feature>
<dbReference type="InterPro" id="IPR050968">
    <property type="entry name" value="Cytochrome_c_oxidase_bac_sub4"/>
</dbReference>
<feature type="transmembrane region" description="Helical" evidence="9">
    <location>
        <begin position="12"/>
        <end position="32"/>
    </location>
</feature>
<evidence type="ECO:0000256" key="3">
    <source>
        <dbReference type="ARBA" id="ARBA00008079"/>
    </source>
</evidence>
<name>A0ABR9QPT2_9BACI</name>
<comment type="function">
    <text evidence="9">Catalyzes quinol oxidation with the concomitant reduction of oxygen to water.</text>
</comment>
<proteinExistence type="inferred from homology"/>
<comment type="subcellular location">
    <subcellularLocation>
        <location evidence="2 9">Cell membrane</location>
        <topology evidence="2 9">Multi-pass membrane protein</topology>
    </subcellularLocation>
</comment>
<evidence type="ECO:0000313" key="11">
    <source>
        <dbReference type="Proteomes" id="UP001516662"/>
    </source>
</evidence>
<dbReference type="PANTHER" id="PTHR36835:SF1">
    <property type="entry name" value="CYTOCHROME BO(3) UBIQUINOL OXIDASE SUBUNIT 4"/>
    <property type="match status" value="1"/>
</dbReference>
<keyword evidence="7 9" id="KW-0560">Oxidoreductase</keyword>
<keyword evidence="8 9" id="KW-0472">Membrane</keyword>
<dbReference type="InterPro" id="IPR005171">
    <property type="entry name" value="Cyt_c_oxidase_su4_prok"/>
</dbReference>
<organism evidence="10 11">
    <name type="scientific">Litchfieldia luteola</name>
    <dbReference type="NCBI Taxonomy" id="682179"/>
    <lineage>
        <taxon>Bacteria</taxon>
        <taxon>Bacillati</taxon>
        <taxon>Bacillota</taxon>
        <taxon>Bacilli</taxon>
        <taxon>Bacillales</taxon>
        <taxon>Bacillaceae</taxon>
        <taxon>Litchfieldia</taxon>
    </lineage>
</organism>
<dbReference type="PANTHER" id="PTHR36835">
    <property type="entry name" value="CYTOCHROME BO(3) UBIQUINOL OXIDASE SUBUNIT 4"/>
    <property type="match status" value="1"/>
</dbReference>
<evidence type="ECO:0000256" key="5">
    <source>
        <dbReference type="ARBA" id="ARBA00022692"/>
    </source>
</evidence>
<keyword evidence="5 9" id="KW-0812">Transmembrane</keyword>
<dbReference type="RefSeq" id="WP_193539809.1">
    <property type="nucleotide sequence ID" value="NZ_JADCLJ010000025.1"/>
</dbReference>
<keyword evidence="4 9" id="KW-1003">Cell membrane</keyword>
<evidence type="ECO:0000256" key="4">
    <source>
        <dbReference type="ARBA" id="ARBA00022475"/>
    </source>
</evidence>
<protein>
    <recommendedName>
        <fullName evidence="9">Quinol oxidase subunit 4</fullName>
        <ecNumber evidence="9">1.10.3.-</ecNumber>
    </recommendedName>
</protein>
<evidence type="ECO:0000256" key="2">
    <source>
        <dbReference type="ARBA" id="ARBA00004651"/>
    </source>
</evidence>
<dbReference type="Pfam" id="PF03626">
    <property type="entry name" value="COX4_pro"/>
    <property type="match status" value="1"/>
</dbReference>
<keyword evidence="11" id="KW-1185">Reference proteome</keyword>
<evidence type="ECO:0000313" key="10">
    <source>
        <dbReference type="EMBL" id="MBE4910520.1"/>
    </source>
</evidence>
<dbReference type="Proteomes" id="UP001516662">
    <property type="component" value="Unassembled WGS sequence"/>
</dbReference>
<comment type="similarity">
    <text evidence="3 9">Belongs to the cytochrome c oxidase bacterial subunit 4 family.</text>
</comment>
<evidence type="ECO:0000256" key="6">
    <source>
        <dbReference type="ARBA" id="ARBA00022989"/>
    </source>
</evidence>
<evidence type="ECO:0000256" key="7">
    <source>
        <dbReference type="ARBA" id="ARBA00023002"/>
    </source>
</evidence>
<reference evidence="10 11" key="1">
    <citation type="submission" date="2020-10" db="EMBL/GenBank/DDBJ databases">
        <title>Bacillus sp. HD4P25, an endophyte from a halophyte.</title>
        <authorList>
            <person name="Sun J.-Q."/>
        </authorList>
    </citation>
    <scope>NUCLEOTIDE SEQUENCE [LARGE SCALE GENOMIC DNA]</scope>
    <source>
        <strain evidence="10 11">YIM 93174</strain>
    </source>
</reference>
<accession>A0ABR9QPT2</accession>